<dbReference type="Gene3D" id="3.40.50.2000">
    <property type="entry name" value="Glycogen Phosphorylase B"/>
    <property type="match status" value="1"/>
</dbReference>
<keyword evidence="1" id="KW-0808">Transferase</keyword>
<gene>
    <name evidence="1" type="ORF">G3T36_14195</name>
</gene>
<protein>
    <submittedName>
        <fullName evidence="1">Glycosyltransferase family 4 protein</fullName>
    </submittedName>
</protein>
<keyword evidence="2" id="KW-1185">Reference proteome</keyword>
<dbReference type="EMBL" id="JAAGWY010000003">
    <property type="protein sequence ID" value="NEN07012.1"/>
    <property type="molecule type" value="Genomic_DNA"/>
</dbReference>
<dbReference type="Proteomes" id="UP000474967">
    <property type="component" value="Unassembled WGS sequence"/>
</dbReference>
<accession>A0A6L9XZZ2</accession>
<evidence type="ECO:0000313" key="1">
    <source>
        <dbReference type="EMBL" id="NEN07012.1"/>
    </source>
</evidence>
<dbReference type="SUPFAM" id="SSF53756">
    <property type="entry name" value="UDP-Glycosyltransferase/glycogen phosphorylase"/>
    <property type="match status" value="1"/>
</dbReference>
<sequence length="422" mass="45973">MGNPLKSLASAVARRAAANRHRLPRWVASALDWAIARPNSLIGALAYRVIGATDGTPSANPALDGETTRLYIGPANYAGQGREWAAAAQASREGTRAINMVVDVPGMIRFAADIEVPLRVYMGSGAWQKEQFEYVGRFTHCLVESGRPLFGGLFGQDAFAEAAALAESGVSVAMMCHGSDVRQHARHRENHRWSPYADRSLYSRSAERRATEFVGGLERFDGPVFVSTPDLLDDVPFGIWCPVVVDTERWYPGAAPMERDRPVVVHSPSSSAIKGSDLIEPHLRTLEDEGLIEYRRLEGVPWAQMPDIIRDADIVLDQFRIGSYGVAACEALSTGRVVVGQVADHVRARVEERTGSELPIIEANVETVGVVVRELLGDRDRARRVAADGQRFVTELHGGFAAAETLSRAWLGSDALRPGPGR</sequence>
<reference evidence="1 2" key="1">
    <citation type="journal article" date="2014" name="J. Microbiol.">
        <title>Diaminobutyricibacter tongyongensis gen. nov., sp. nov. and Homoserinibacter gongjuensis gen. nov., sp. nov. belong to the family Microbacteriaceae.</title>
        <authorList>
            <person name="Kim S.J."/>
            <person name="Ahn J.H."/>
            <person name="Weon H.Y."/>
            <person name="Hamada M."/>
            <person name="Suzuki K."/>
            <person name="Kwon S.W."/>
        </authorList>
    </citation>
    <scope>NUCLEOTIDE SEQUENCE [LARGE SCALE GENOMIC DNA]</scope>
    <source>
        <strain evidence="1 2">NBRC 108724</strain>
    </source>
</reference>
<organism evidence="1 2">
    <name type="scientific">Leifsonia tongyongensis</name>
    <dbReference type="NCBI Taxonomy" id="1268043"/>
    <lineage>
        <taxon>Bacteria</taxon>
        <taxon>Bacillati</taxon>
        <taxon>Actinomycetota</taxon>
        <taxon>Actinomycetes</taxon>
        <taxon>Micrococcales</taxon>
        <taxon>Microbacteriaceae</taxon>
        <taxon>Leifsonia</taxon>
    </lineage>
</organism>
<dbReference type="RefSeq" id="WP_163290473.1">
    <property type="nucleotide sequence ID" value="NZ_JAAGWY010000003.1"/>
</dbReference>
<comment type="caution">
    <text evidence="1">The sequence shown here is derived from an EMBL/GenBank/DDBJ whole genome shotgun (WGS) entry which is preliminary data.</text>
</comment>
<dbReference type="AlphaFoldDB" id="A0A6L9XZZ2"/>
<name>A0A6L9XZZ2_9MICO</name>
<dbReference type="GO" id="GO:0016740">
    <property type="term" value="F:transferase activity"/>
    <property type="evidence" value="ECO:0007669"/>
    <property type="project" value="UniProtKB-KW"/>
</dbReference>
<proteinExistence type="predicted"/>
<evidence type="ECO:0000313" key="2">
    <source>
        <dbReference type="Proteomes" id="UP000474967"/>
    </source>
</evidence>